<evidence type="ECO:0000256" key="1">
    <source>
        <dbReference type="ARBA" id="ARBA00004123"/>
    </source>
</evidence>
<evidence type="ECO:0000313" key="9">
    <source>
        <dbReference type="EMBL" id="CAG7836378.1"/>
    </source>
</evidence>
<feature type="compositionally biased region" description="Basic and acidic residues" evidence="8">
    <location>
        <begin position="161"/>
        <end position="235"/>
    </location>
</feature>
<name>A0A8J2LQW5_9HEXA</name>
<evidence type="ECO:0000313" key="10">
    <source>
        <dbReference type="Proteomes" id="UP000708208"/>
    </source>
</evidence>
<feature type="compositionally biased region" description="Low complexity" evidence="8">
    <location>
        <begin position="241"/>
        <end position="250"/>
    </location>
</feature>
<keyword evidence="4" id="KW-0747">Spliceosome</keyword>
<feature type="compositionally biased region" description="Low complexity" evidence="8">
    <location>
        <begin position="143"/>
        <end position="153"/>
    </location>
</feature>
<feature type="region of interest" description="Disordered" evidence="8">
    <location>
        <begin position="330"/>
        <end position="349"/>
    </location>
</feature>
<comment type="similarity">
    <text evidence="2">Belongs to the CWC25 family.</text>
</comment>
<evidence type="ECO:0008006" key="11">
    <source>
        <dbReference type="Google" id="ProtNLM"/>
    </source>
</evidence>
<proteinExistence type="inferred from homology"/>
<dbReference type="GO" id="GO:0000398">
    <property type="term" value="P:mRNA splicing, via spliceosome"/>
    <property type="evidence" value="ECO:0007669"/>
    <property type="project" value="TreeGrafter"/>
</dbReference>
<evidence type="ECO:0000256" key="6">
    <source>
        <dbReference type="ARBA" id="ARBA00023187"/>
    </source>
</evidence>
<keyword evidence="6" id="KW-0508">mRNA splicing</keyword>
<feature type="compositionally biased region" description="Basic and acidic residues" evidence="8">
    <location>
        <begin position="115"/>
        <end position="129"/>
    </location>
</feature>
<evidence type="ECO:0000256" key="7">
    <source>
        <dbReference type="ARBA" id="ARBA00023242"/>
    </source>
</evidence>
<evidence type="ECO:0000256" key="8">
    <source>
        <dbReference type="SAM" id="MobiDB-lite"/>
    </source>
</evidence>
<protein>
    <recommendedName>
        <fullName evidence="11">Pre-mRNA-splicing factor CWC25</fullName>
    </recommendedName>
</protein>
<dbReference type="Proteomes" id="UP000708208">
    <property type="component" value="Unassembled WGS sequence"/>
</dbReference>
<comment type="subcellular location">
    <subcellularLocation>
        <location evidence="1">Nucleus</location>
    </subcellularLocation>
</comment>
<dbReference type="EMBL" id="CAJVCH010571002">
    <property type="protein sequence ID" value="CAG7836378.1"/>
    <property type="molecule type" value="Genomic_DNA"/>
</dbReference>
<keyword evidence="10" id="KW-1185">Reference proteome</keyword>
<evidence type="ECO:0000256" key="5">
    <source>
        <dbReference type="ARBA" id="ARBA00023054"/>
    </source>
</evidence>
<feature type="compositionally biased region" description="Basic and acidic residues" evidence="8">
    <location>
        <begin position="251"/>
        <end position="282"/>
    </location>
</feature>
<dbReference type="AlphaFoldDB" id="A0A8J2LQW5"/>
<keyword evidence="7" id="KW-0539">Nucleus</keyword>
<sequence>MSSSSGQAGSSRQDPKGMDWMYKGPAALVDRDDYLTGRQVDKALNILNEAEKGNSYSYLDDVQKDLTPVSIFANPRTQGPIDVIRKIKEDPLYQIQKKEEENLRQLLNNPVKMKQLRDMAEQKKLSESKRTRKNKRPKKRVPSSSSSSSSSDDSANEEDIDKLLAEKLRAMKEGKDLLQGKKGEEDDRKKPSKRKYDERPESSSRSSDYQDRISKYDRDWNRSTSGHRERDDHRDSKHSKPTSSSGSSSAKRPEPEKKKIDESEKERRLREMMENAKWRDTQRSQNVNKQREEMKREEERLKKADKDADFIRKQLVQAADTGSVEKRIKSNSYNIQRSKSSMDQNFARR</sequence>
<organism evidence="9 10">
    <name type="scientific">Allacma fusca</name>
    <dbReference type="NCBI Taxonomy" id="39272"/>
    <lineage>
        <taxon>Eukaryota</taxon>
        <taxon>Metazoa</taxon>
        <taxon>Ecdysozoa</taxon>
        <taxon>Arthropoda</taxon>
        <taxon>Hexapoda</taxon>
        <taxon>Collembola</taxon>
        <taxon>Symphypleona</taxon>
        <taxon>Sminthuridae</taxon>
        <taxon>Allacma</taxon>
    </lineage>
</organism>
<dbReference type="OrthoDB" id="21123at2759"/>
<keyword evidence="3" id="KW-0507">mRNA processing</keyword>
<feature type="compositionally biased region" description="Basic residues" evidence="8">
    <location>
        <begin position="130"/>
        <end position="141"/>
    </location>
</feature>
<keyword evidence="5" id="KW-0175">Coiled coil</keyword>
<gene>
    <name evidence="9" type="ORF">AFUS01_LOCUS45629</name>
</gene>
<dbReference type="PANTHER" id="PTHR16196">
    <property type="entry name" value="CELL CYCLE CONTROL PROTEIN CWF25"/>
    <property type="match status" value="1"/>
</dbReference>
<evidence type="ECO:0000256" key="3">
    <source>
        <dbReference type="ARBA" id="ARBA00022664"/>
    </source>
</evidence>
<dbReference type="InterPro" id="IPR022209">
    <property type="entry name" value="CWC25"/>
</dbReference>
<dbReference type="Pfam" id="PF12542">
    <property type="entry name" value="CWC25"/>
    <property type="match status" value="1"/>
</dbReference>
<dbReference type="GO" id="GO:0005684">
    <property type="term" value="C:U2-type spliceosomal complex"/>
    <property type="evidence" value="ECO:0007669"/>
    <property type="project" value="TreeGrafter"/>
</dbReference>
<evidence type="ECO:0000256" key="4">
    <source>
        <dbReference type="ARBA" id="ARBA00022728"/>
    </source>
</evidence>
<comment type="caution">
    <text evidence="9">The sequence shown here is derived from an EMBL/GenBank/DDBJ whole genome shotgun (WGS) entry which is preliminary data.</text>
</comment>
<accession>A0A8J2LQW5</accession>
<feature type="region of interest" description="Disordered" evidence="8">
    <location>
        <begin position="106"/>
        <end position="302"/>
    </location>
</feature>
<reference evidence="9" key="1">
    <citation type="submission" date="2021-06" db="EMBL/GenBank/DDBJ databases">
        <authorList>
            <person name="Hodson N. C."/>
            <person name="Mongue J. A."/>
            <person name="Jaron S. K."/>
        </authorList>
    </citation>
    <scope>NUCLEOTIDE SEQUENCE</scope>
</reference>
<dbReference type="InterPro" id="IPR051376">
    <property type="entry name" value="CWC25_splicing_factor"/>
</dbReference>
<evidence type="ECO:0000256" key="2">
    <source>
        <dbReference type="ARBA" id="ARBA00006695"/>
    </source>
</evidence>
<dbReference type="PANTHER" id="PTHR16196:SF0">
    <property type="entry name" value="PRE-MRNA-SPLICING FACTOR CWC25 HOMOLOG"/>
    <property type="match status" value="1"/>
</dbReference>
<feature type="compositionally biased region" description="Basic and acidic residues" evidence="8">
    <location>
        <begin position="289"/>
        <end position="302"/>
    </location>
</feature>